<proteinExistence type="predicted"/>
<protein>
    <submittedName>
        <fullName evidence="2">Uncharacterized protein</fullName>
    </submittedName>
</protein>
<evidence type="ECO:0000313" key="1">
    <source>
        <dbReference type="Proteomes" id="UP000887579"/>
    </source>
</evidence>
<sequence>MFSENVSLSFETKEAHNSEDYPEGFADGFGKGAIEGDSGKRLSKVESWPETMEPLKSDKDEYVSEEKENDGFLYLPNDYVGDPSNIKGELVALPSIDLY</sequence>
<organism evidence="1 2">
    <name type="scientific">Panagrolaimus sp. ES5</name>
    <dbReference type="NCBI Taxonomy" id="591445"/>
    <lineage>
        <taxon>Eukaryota</taxon>
        <taxon>Metazoa</taxon>
        <taxon>Ecdysozoa</taxon>
        <taxon>Nematoda</taxon>
        <taxon>Chromadorea</taxon>
        <taxon>Rhabditida</taxon>
        <taxon>Tylenchina</taxon>
        <taxon>Panagrolaimomorpha</taxon>
        <taxon>Panagrolaimoidea</taxon>
        <taxon>Panagrolaimidae</taxon>
        <taxon>Panagrolaimus</taxon>
    </lineage>
</organism>
<dbReference type="WBParaSite" id="ES5_v2.g29692.t1">
    <property type="protein sequence ID" value="ES5_v2.g29692.t1"/>
    <property type="gene ID" value="ES5_v2.g29692"/>
</dbReference>
<evidence type="ECO:0000313" key="2">
    <source>
        <dbReference type="WBParaSite" id="ES5_v2.g29692.t1"/>
    </source>
</evidence>
<accession>A0AC34GJE1</accession>
<name>A0AC34GJE1_9BILA</name>
<dbReference type="Proteomes" id="UP000887579">
    <property type="component" value="Unplaced"/>
</dbReference>
<reference evidence="2" key="1">
    <citation type="submission" date="2022-11" db="UniProtKB">
        <authorList>
            <consortium name="WormBaseParasite"/>
        </authorList>
    </citation>
    <scope>IDENTIFICATION</scope>
</reference>